<comment type="caution">
    <text evidence="6">The sequence shown here is derived from an EMBL/GenBank/DDBJ whole genome shotgun (WGS) entry which is preliminary data.</text>
</comment>
<dbReference type="Gene3D" id="3.50.50.60">
    <property type="entry name" value="FAD/NAD(P)-binding domain"/>
    <property type="match status" value="1"/>
</dbReference>
<protein>
    <recommendedName>
        <fullName evidence="5">FAD-dependent oxidoreductase 2 FAD-binding domain-containing protein</fullName>
    </recommendedName>
</protein>
<keyword evidence="3" id="KW-0274">FAD</keyword>
<dbReference type="GO" id="GO:0016491">
    <property type="term" value="F:oxidoreductase activity"/>
    <property type="evidence" value="ECO:0007669"/>
    <property type="project" value="UniProtKB-KW"/>
</dbReference>
<organism evidence="6">
    <name type="scientific">mine drainage metagenome</name>
    <dbReference type="NCBI Taxonomy" id="410659"/>
    <lineage>
        <taxon>unclassified sequences</taxon>
        <taxon>metagenomes</taxon>
        <taxon>ecological metagenomes</taxon>
    </lineage>
</organism>
<evidence type="ECO:0000256" key="4">
    <source>
        <dbReference type="ARBA" id="ARBA00023002"/>
    </source>
</evidence>
<dbReference type="EMBL" id="CABM01000050">
    <property type="protein sequence ID" value="CBH98333.1"/>
    <property type="molecule type" value="Genomic_DNA"/>
</dbReference>
<dbReference type="InterPro" id="IPR050315">
    <property type="entry name" value="FAD-oxidoreductase_2"/>
</dbReference>
<sequence length="249" mass="28398">MSWRNRVEKLEQLLRAWRKTATAATDQTHLAHLARHGGLKQRNTGEQGMVRAGQRHRRHGGNAALCAALMAREAGASVQLLEASPREWRGGNSQHTRNLRRMHETPQDVLADTYTEEEFRQDLLKVTGDQTDEKLARLVIRASRTCRGWMRSHGVHFQPSLSGALHTARTNAFFMGGGKALINADYRSAMQRGVRVRALRRSGRSHRTRWPAVRRRIREGRAHRGAELRTCRWRLRVQPRMAARGLGSQ</sequence>
<evidence type="ECO:0000259" key="5">
    <source>
        <dbReference type="Pfam" id="PF00890"/>
    </source>
</evidence>
<evidence type="ECO:0000256" key="2">
    <source>
        <dbReference type="ARBA" id="ARBA00022630"/>
    </source>
</evidence>
<accession>E6PTS6</accession>
<comment type="cofactor">
    <cofactor evidence="1">
        <name>FAD</name>
        <dbReference type="ChEBI" id="CHEBI:57692"/>
    </cofactor>
</comment>
<dbReference type="AlphaFoldDB" id="E6PTS6"/>
<dbReference type="InterPro" id="IPR036188">
    <property type="entry name" value="FAD/NAD-bd_sf"/>
</dbReference>
<evidence type="ECO:0000256" key="1">
    <source>
        <dbReference type="ARBA" id="ARBA00001974"/>
    </source>
</evidence>
<proteinExistence type="predicted"/>
<evidence type="ECO:0000256" key="3">
    <source>
        <dbReference type="ARBA" id="ARBA00022827"/>
    </source>
</evidence>
<name>E6PTS6_9ZZZZ</name>
<gene>
    <name evidence="6" type="ORF">CARN2_3809</name>
</gene>
<feature type="domain" description="FAD-dependent oxidoreductase 2 FAD-binding" evidence="5">
    <location>
        <begin position="60"/>
        <end position="227"/>
    </location>
</feature>
<dbReference type="Pfam" id="PF00890">
    <property type="entry name" value="FAD_binding_2"/>
    <property type="match status" value="1"/>
</dbReference>
<dbReference type="PANTHER" id="PTHR43400:SF7">
    <property type="entry name" value="FAD-DEPENDENT OXIDOREDUCTASE 2 FAD BINDING DOMAIN-CONTAINING PROTEIN"/>
    <property type="match status" value="1"/>
</dbReference>
<evidence type="ECO:0000313" key="6">
    <source>
        <dbReference type="EMBL" id="CBH98333.1"/>
    </source>
</evidence>
<reference evidence="6" key="1">
    <citation type="submission" date="2009-10" db="EMBL/GenBank/DDBJ databases">
        <title>Diversity of trophic interactions inside an arsenic-rich microbial ecosystem.</title>
        <authorList>
            <person name="Bertin P.N."/>
            <person name="Heinrich-Salmeron A."/>
            <person name="Pelletier E."/>
            <person name="Goulhen-Chollet F."/>
            <person name="Arsene-Ploetze F."/>
            <person name="Gallien S."/>
            <person name="Calteau A."/>
            <person name="Vallenet D."/>
            <person name="Casiot C."/>
            <person name="Chane-Woon-Ming B."/>
            <person name="Giloteaux L."/>
            <person name="Barakat M."/>
            <person name="Bonnefoy V."/>
            <person name="Bruneel O."/>
            <person name="Chandler M."/>
            <person name="Cleiss J."/>
            <person name="Duran R."/>
            <person name="Elbaz-Poulichet F."/>
            <person name="Fonknechten N."/>
            <person name="Lauga B."/>
            <person name="Mornico D."/>
            <person name="Ortet P."/>
            <person name="Schaeffer C."/>
            <person name="Siguier P."/>
            <person name="Alexander Thil Smith A."/>
            <person name="Van Dorsselaer A."/>
            <person name="Weissenbach J."/>
            <person name="Medigue C."/>
            <person name="Le Paslier D."/>
        </authorList>
    </citation>
    <scope>NUCLEOTIDE SEQUENCE</scope>
</reference>
<keyword evidence="4" id="KW-0560">Oxidoreductase</keyword>
<dbReference type="InterPro" id="IPR003953">
    <property type="entry name" value="FAD-dep_OxRdtase_2_FAD-bd"/>
</dbReference>
<dbReference type="SUPFAM" id="SSF51905">
    <property type="entry name" value="FAD/NAD(P)-binding domain"/>
    <property type="match status" value="1"/>
</dbReference>
<keyword evidence="2" id="KW-0285">Flavoprotein</keyword>
<dbReference type="PANTHER" id="PTHR43400">
    <property type="entry name" value="FUMARATE REDUCTASE"/>
    <property type="match status" value="1"/>
</dbReference>